<feature type="transmembrane region" description="Helical" evidence="6">
    <location>
        <begin position="181"/>
        <end position="203"/>
    </location>
</feature>
<feature type="transmembrane region" description="Helical" evidence="6">
    <location>
        <begin position="48"/>
        <end position="68"/>
    </location>
</feature>
<dbReference type="PANTHER" id="PTHR30482:SF17">
    <property type="entry name" value="ABC TRANSPORTER ATP-BINDING PROTEIN"/>
    <property type="match status" value="1"/>
</dbReference>
<keyword evidence="2" id="KW-1003">Cell membrane</keyword>
<feature type="transmembrane region" description="Helical" evidence="6">
    <location>
        <begin position="99"/>
        <end position="120"/>
    </location>
</feature>
<dbReference type="InterPro" id="IPR043428">
    <property type="entry name" value="LivM-like"/>
</dbReference>
<keyword evidence="5 6" id="KW-0472">Membrane</keyword>
<organism evidence="7 8">
    <name type="scientific">Aromatoleum anaerobium</name>
    <dbReference type="NCBI Taxonomy" id="182180"/>
    <lineage>
        <taxon>Bacteria</taxon>
        <taxon>Pseudomonadati</taxon>
        <taxon>Pseudomonadota</taxon>
        <taxon>Betaproteobacteria</taxon>
        <taxon>Rhodocyclales</taxon>
        <taxon>Rhodocyclaceae</taxon>
        <taxon>Aromatoleum</taxon>
    </lineage>
</organism>
<evidence type="ECO:0000256" key="3">
    <source>
        <dbReference type="ARBA" id="ARBA00022692"/>
    </source>
</evidence>
<accession>A0ABX1PKD2</accession>
<dbReference type="EMBL" id="WTVG01000023">
    <property type="protein sequence ID" value="NMG25004.1"/>
    <property type="molecule type" value="Genomic_DNA"/>
</dbReference>
<dbReference type="CDD" id="cd06581">
    <property type="entry name" value="TM_PBP1_LivM_like"/>
    <property type="match status" value="1"/>
</dbReference>
<feature type="transmembrane region" description="Helical" evidence="6">
    <location>
        <begin position="302"/>
        <end position="328"/>
    </location>
</feature>
<feature type="transmembrane region" description="Helical" evidence="6">
    <location>
        <begin position="265"/>
        <end position="290"/>
    </location>
</feature>
<comment type="caution">
    <text evidence="7">The sequence shown here is derived from an EMBL/GenBank/DDBJ whole genome shotgun (WGS) entry which is preliminary data.</text>
</comment>
<dbReference type="InterPro" id="IPR001851">
    <property type="entry name" value="ABC_transp_permease"/>
</dbReference>
<gene>
    <name evidence="7" type="ORF">GO606_09745</name>
</gene>
<evidence type="ECO:0000313" key="8">
    <source>
        <dbReference type="Proteomes" id="UP000615989"/>
    </source>
</evidence>
<feature type="transmembrane region" description="Helical" evidence="6">
    <location>
        <begin position="75"/>
        <end position="93"/>
    </location>
</feature>
<keyword evidence="8" id="KW-1185">Reference proteome</keyword>
<keyword evidence="4 6" id="KW-1133">Transmembrane helix</keyword>
<dbReference type="Pfam" id="PF02653">
    <property type="entry name" value="BPD_transp_2"/>
    <property type="match status" value="1"/>
</dbReference>
<feature type="transmembrane region" description="Helical" evidence="6">
    <location>
        <begin position="24"/>
        <end position="42"/>
    </location>
</feature>
<feature type="transmembrane region" description="Helical" evidence="6">
    <location>
        <begin position="224"/>
        <end position="245"/>
    </location>
</feature>
<evidence type="ECO:0000313" key="7">
    <source>
        <dbReference type="EMBL" id="NMG25004.1"/>
    </source>
</evidence>
<dbReference type="RefSeq" id="WP_169118375.1">
    <property type="nucleotide sequence ID" value="NZ_WTVG02000037.1"/>
</dbReference>
<name>A0ABX1PKD2_9RHOO</name>
<feature type="transmembrane region" description="Helical" evidence="6">
    <location>
        <begin position="127"/>
        <end position="144"/>
    </location>
</feature>
<dbReference type="PANTHER" id="PTHR30482">
    <property type="entry name" value="HIGH-AFFINITY BRANCHED-CHAIN AMINO ACID TRANSPORT SYSTEM PERMEASE"/>
    <property type="match status" value="1"/>
</dbReference>
<evidence type="ECO:0000256" key="6">
    <source>
        <dbReference type="SAM" id="Phobius"/>
    </source>
</evidence>
<protein>
    <submittedName>
        <fullName evidence="7">Branched-chain amino acid ABC transporter permease</fullName>
    </submittedName>
</protein>
<evidence type="ECO:0000256" key="5">
    <source>
        <dbReference type="ARBA" id="ARBA00023136"/>
    </source>
</evidence>
<keyword evidence="3 6" id="KW-0812">Transmembrane</keyword>
<sequence length="339" mass="35463">MSATLTAPALDGAQVKRASRLPRLLSLTSVAVAVGLAVSMLVESNTVMSLLTQAVIYAVFALGLGFLLKQNGMVSFGHALFFGLSGYLVGVGASLTGSVGTVVVLTIAGIGFFAFALALVIVRVPGIAFGMLTLAIGQSFYVLVSKSRGVTGGADGMSIEFPPRVFGLEIGAFQDPASMFLISWLALVALVLALSLLLGTRFGPLTEAIRENEERVRFIGFRTLLPRAVVFAISAMVTAVGGALSALYTGFVSPESLHWSVSGTVLIMVVLGGSRTLWGPAVGAVVYYLFRDYVGEHTTHWMGIFGVSLIAVIVLWPAGIAGGVMHAVERIKRGSGRHA</sequence>
<dbReference type="Proteomes" id="UP000615989">
    <property type="component" value="Unassembled WGS sequence"/>
</dbReference>
<reference evidence="7" key="1">
    <citation type="submission" date="2019-12" db="EMBL/GenBank/DDBJ databases">
        <title>Comparative genomics gives insights into the taxonomy of the Azoarcus-Aromatoleum group and reveals separate origins of nif in the plant-associated Azoarcus and non-plant-associated Aromatoleum sub-groups.</title>
        <authorList>
            <person name="Lafos M."/>
            <person name="Maluk M."/>
            <person name="Batista M."/>
            <person name="Junghare M."/>
            <person name="Carmona M."/>
            <person name="Faoro H."/>
            <person name="Cruz L.M."/>
            <person name="Battistoni F."/>
            <person name="De Souza E."/>
            <person name="Pedrosa F."/>
            <person name="Chen W.-M."/>
            <person name="Poole P.S."/>
            <person name="Dixon R.A."/>
            <person name="James E.K."/>
        </authorList>
    </citation>
    <scope>NUCLEOTIDE SEQUENCE</scope>
    <source>
        <strain evidence="7">LuFRes1</strain>
    </source>
</reference>
<evidence type="ECO:0000256" key="1">
    <source>
        <dbReference type="ARBA" id="ARBA00004651"/>
    </source>
</evidence>
<evidence type="ECO:0000256" key="2">
    <source>
        <dbReference type="ARBA" id="ARBA00022475"/>
    </source>
</evidence>
<evidence type="ECO:0000256" key="4">
    <source>
        <dbReference type="ARBA" id="ARBA00022989"/>
    </source>
</evidence>
<proteinExistence type="predicted"/>
<comment type="subcellular location">
    <subcellularLocation>
        <location evidence="1">Cell membrane</location>
        <topology evidence="1">Multi-pass membrane protein</topology>
    </subcellularLocation>
</comment>